<feature type="domain" description="CRISPR type III-associated protein" evidence="9">
    <location>
        <begin position="19"/>
        <end position="237"/>
    </location>
</feature>
<evidence type="ECO:0000259" key="9">
    <source>
        <dbReference type="Pfam" id="PF03787"/>
    </source>
</evidence>
<dbReference type="PANTHER" id="PTHR35579">
    <property type="entry name" value="CRISPR SYSTEM CMS ENDORIBONUCLEASE CSM3"/>
    <property type="match status" value="1"/>
</dbReference>
<reference evidence="10" key="1">
    <citation type="journal article" date="2021" name="Microb. Physiol.">
        <title>Proteogenomic Insights into the Physiology of Marine, Sulfate-Reducing, Filamentous Desulfonema limicola and Desulfonema magnum.</title>
        <authorList>
            <person name="Schnaars V."/>
            <person name="Wohlbrand L."/>
            <person name="Scheve S."/>
            <person name="Hinrichs C."/>
            <person name="Reinhardt R."/>
            <person name="Rabus R."/>
        </authorList>
    </citation>
    <scope>NUCLEOTIDE SEQUENCE</scope>
    <source>
        <strain evidence="10">4be13</strain>
    </source>
</reference>
<evidence type="ECO:0000256" key="2">
    <source>
        <dbReference type="ARBA" id="ARBA00022150"/>
    </source>
</evidence>
<keyword evidence="5" id="KW-0378">Hydrolase</keyword>
<evidence type="ECO:0000256" key="7">
    <source>
        <dbReference type="ARBA" id="ARBA00023118"/>
    </source>
</evidence>
<comment type="similarity">
    <text evidence="1">Belongs to the CRISPR-associated Csm3 family.</text>
</comment>
<dbReference type="InterPro" id="IPR005537">
    <property type="entry name" value="RAMP_III_fam"/>
</dbReference>
<evidence type="ECO:0000256" key="4">
    <source>
        <dbReference type="ARBA" id="ARBA00022759"/>
    </source>
</evidence>
<accession>A0A975BUP6</accession>
<dbReference type="GO" id="GO:0003723">
    <property type="term" value="F:RNA binding"/>
    <property type="evidence" value="ECO:0007669"/>
    <property type="project" value="UniProtKB-KW"/>
</dbReference>
<evidence type="ECO:0000256" key="1">
    <source>
        <dbReference type="ARBA" id="ARBA00006342"/>
    </source>
</evidence>
<keyword evidence="7" id="KW-0051">Antiviral defense</keyword>
<dbReference type="GO" id="GO:0051607">
    <property type="term" value="P:defense response to virus"/>
    <property type="evidence" value="ECO:0007669"/>
    <property type="project" value="UniProtKB-KW"/>
</dbReference>
<keyword evidence="3" id="KW-0540">Nuclease</keyword>
<sequence>MQQGTHFRYLFGNVFFRGKIVCKSGLHIGGSSDVLEIGGIDSFVIRNPVTNEPYIPGSSLKGKLRSTVEKIVTVDGVPLMANRKSDKDGKVWRHECDDFTNAKDCPLCRIFGASGKESKNNNYPTALLFRDGKLANPEKLKDEGMPIFEAKTENTLDRLTSAAHPRTIERVPAGAEFDFEMVYRVEMLGKVGEDTAEKLKSPVFPNLQEDISNILKAMSILEHDGLGGNISRGYGQIQFDIDFIKGLRSDGSEIVKIEKPEPEEPVKVGQGIQLLPDFAKGFADNYKNGGRNETRQAEV</sequence>
<dbReference type="Pfam" id="PF03787">
    <property type="entry name" value="RAMPs"/>
    <property type="match status" value="1"/>
</dbReference>
<keyword evidence="6" id="KW-0694">RNA-binding</keyword>
<organism evidence="10 11">
    <name type="scientific">Desulfonema magnum</name>
    <dbReference type="NCBI Taxonomy" id="45655"/>
    <lineage>
        <taxon>Bacteria</taxon>
        <taxon>Pseudomonadati</taxon>
        <taxon>Thermodesulfobacteriota</taxon>
        <taxon>Desulfobacteria</taxon>
        <taxon>Desulfobacterales</taxon>
        <taxon>Desulfococcaceae</taxon>
        <taxon>Desulfonema</taxon>
    </lineage>
</organism>
<evidence type="ECO:0000256" key="6">
    <source>
        <dbReference type="ARBA" id="ARBA00022884"/>
    </source>
</evidence>
<evidence type="ECO:0000256" key="5">
    <source>
        <dbReference type="ARBA" id="ARBA00022801"/>
    </source>
</evidence>
<dbReference type="InterPro" id="IPR013412">
    <property type="entry name" value="CRISPR-assoc_RAMP_Csm3"/>
</dbReference>
<dbReference type="Proteomes" id="UP000663722">
    <property type="component" value="Chromosome"/>
</dbReference>
<keyword evidence="4" id="KW-0255">Endonuclease</keyword>
<evidence type="ECO:0000256" key="3">
    <source>
        <dbReference type="ARBA" id="ARBA00022722"/>
    </source>
</evidence>
<dbReference type="GO" id="GO:0016787">
    <property type="term" value="F:hydrolase activity"/>
    <property type="evidence" value="ECO:0007669"/>
    <property type="project" value="UniProtKB-KW"/>
</dbReference>
<dbReference type="EMBL" id="CP061800">
    <property type="protein sequence ID" value="QTA91973.1"/>
    <property type="molecule type" value="Genomic_DNA"/>
</dbReference>
<dbReference type="NCBIfam" id="TIGR02582">
    <property type="entry name" value="cas7_TM1809"/>
    <property type="match status" value="1"/>
</dbReference>
<name>A0A975BUP6_9BACT</name>
<dbReference type="KEGG" id="dmm:dnm_080460"/>
<evidence type="ECO:0000256" key="8">
    <source>
        <dbReference type="ARBA" id="ARBA00033183"/>
    </source>
</evidence>
<dbReference type="GO" id="GO:0004519">
    <property type="term" value="F:endonuclease activity"/>
    <property type="evidence" value="ECO:0007669"/>
    <property type="project" value="UniProtKB-KW"/>
</dbReference>
<proteinExistence type="inferred from homology"/>
<keyword evidence="11" id="KW-1185">Reference proteome</keyword>
<dbReference type="AlphaFoldDB" id="A0A975BUP6"/>
<dbReference type="InterPro" id="IPR052216">
    <property type="entry name" value="CRISPR_Csm3_endoribonuclease"/>
</dbReference>
<protein>
    <recommendedName>
        <fullName evidence="2">CRISPR system Cms endoribonuclease Csm3</fullName>
    </recommendedName>
    <alternativeName>
        <fullName evidence="8">CRISPR type III A-associated RAMP protein Csm3</fullName>
    </alternativeName>
</protein>
<evidence type="ECO:0000313" key="11">
    <source>
        <dbReference type="Proteomes" id="UP000663722"/>
    </source>
</evidence>
<dbReference type="RefSeq" id="WP_207679528.1">
    <property type="nucleotide sequence ID" value="NZ_CP061800.1"/>
</dbReference>
<gene>
    <name evidence="10" type="primary">csm3-1</name>
    <name evidence="10" type="ORF">dnm_080460</name>
</gene>
<dbReference type="PANTHER" id="PTHR35579:SF3">
    <property type="entry name" value="CRISPR SYSTEM CMS ENDORIBONUCLEASE CSM3"/>
    <property type="match status" value="1"/>
</dbReference>
<evidence type="ECO:0000313" key="10">
    <source>
        <dbReference type="EMBL" id="QTA91973.1"/>
    </source>
</evidence>